<dbReference type="Proteomes" id="UP000018296">
    <property type="component" value="Unassembled WGS sequence"/>
</dbReference>
<evidence type="ECO:0000313" key="5">
    <source>
        <dbReference type="EMBL" id="EST10562.1"/>
    </source>
</evidence>
<dbReference type="PANTHER" id="PTHR33154:SF33">
    <property type="entry name" value="TRANSCRIPTIONAL REPRESSOR SDPR"/>
    <property type="match status" value="1"/>
</dbReference>
<dbReference type="OrthoDB" id="1706794at2"/>
<dbReference type="GO" id="GO:0003700">
    <property type="term" value="F:DNA-binding transcription factor activity"/>
    <property type="evidence" value="ECO:0007669"/>
    <property type="project" value="InterPro"/>
</dbReference>
<organism evidence="5 6">
    <name type="scientific">Sporolactobacillus laevolacticus DSM 442</name>
    <dbReference type="NCBI Taxonomy" id="1395513"/>
    <lineage>
        <taxon>Bacteria</taxon>
        <taxon>Bacillati</taxon>
        <taxon>Bacillota</taxon>
        <taxon>Bacilli</taxon>
        <taxon>Bacillales</taxon>
        <taxon>Sporolactobacillaceae</taxon>
        <taxon>Sporolactobacillus</taxon>
    </lineage>
</organism>
<dbReference type="RefSeq" id="WP_023511492.1">
    <property type="nucleotide sequence ID" value="NZ_AWTC01000021.1"/>
</dbReference>
<gene>
    <name evidence="5" type="ORF">P343_16455</name>
</gene>
<feature type="domain" description="HTH arsR-type" evidence="4">
    <location>
        <begin position="252"/>
        <end position="343"/>
    </location>
</feature>
<dbReference type="InterPro" id="IPR036390">
    <property type="entry name" value="WH_DNA-bd_sf"/>
</dbReference>
<reference evidence="5 6" key="1">
    <citation type="journal article" date="2013" name="Genome Announc.">
        <title>Genome Sequence of Sporolactobacillus laevolacticus DSM442, an Efficient Polymer-Grade D-Lactate Producer from Agricultural Waste Cottonseed as a Nitrogen Source.</title>
        <authorList>
            <person name="Wang H."/>
            <person name="Wang L."/>
            <person name="Ju J."/>
            <person name="Yu B."/>
            <person name="Ma Y."/>
        </authorList>
    </citation>
    <scope>NUCLEOTIDE SEQUENCE [LARGE SCALE GENOMIC DNA]</scope>
    <source>
        <strain evidence="5 6">DSM 442</strain>
    </source>
</reference>
<accession>V6IUC5</accession>
<name>V6IUC5_9BACL</name>
<dbReference type="InterPro" id="IPR011991">
    <property type="entry name" value="ArsR-like_HTH"/>
</dbReference>
<keyword evidence="1" id="KW-0805">Transcription regulation</keyword>
<dbReference type="NCBIfam" id="NF033788">
    <property type="entry name" value="HTH_metalloreg"/>
    <property type="match status" value="1"/>
</dbReference>
<dbReference type="PATRIC" id="fig|1395513.3.peg.3336"/>
<keyword evidence="6" id="KW-1185">Reference proteome</keyword>
<evidence type="ECO:0000256" key="1">
    <source>
        <dbReference type="ARBA" id="ARBA00023015"/>
    </source>
</evidence>
<dbReference type="PRINTS" id="PR00778">
    <property type="entry name" value="HTHARSR"/>
</dbReference>
<protein>
    <recommendedName>
        <fullName evidence="4">HTH arsR-type domain-containing protein</fullName>
    </recommendedName>
</protein>
<evidence type="ECO:0000313" key="6">
    <source>
        <dbReference type="Proteomes" id="UP000018296"/>
    </source>
</evidence>
<dbReference type="Gene3D" id="1.10.10.10">
    <property type="entry name" value="Winged helix-like DNA-binding domain superfamily/Winged helix DNA-binding domain"/>
    <property type="match status" value="1"/>
</dbReference>
<proteinExistence type="predicted"/>
<evidence type="ECO:0000256" key="2">
    <source>
        <dbReference type="ARBA" id="ARBA00023125"/>
    </source>
</evidence>
<dbReference type="EMBL" id="AWTC01000021">
    <property type="protein sequence ID" value="EST10562.1"/>
    <property type="molecule type" value="Genomic_DNA"/>
</dbReference>
<dbReference type="GO" id="GO:0003677">
    <property type="term" value="F:DNA binding"/>
    <property type="evidence" value="ECO:0007669"/>
    <property type="project" value="UniProtKB-KW"/>
</dbReference>
<dbReference type="SMART" id="SM00418">
    <property type="entry name" value="HTH_ARSR"/>
    <property type="match status" value="1"/>
</dbReference>
<dbReference type="Pfam" id="PF01022">
    <property type="entry name" value="HTH_5"/>
    <property type="match status" value="1"/>
</dbReference>
<dbReference type="STRING" id="1395513.P343_16455"/>
<dbReference type="SUPFAM" id="SSF46785">
    <property type="entry name" value="Winged helix' DNA-binding domain"/>
    <property type="match status" value="1"/>
</dbReference>
<evidence type="ECO:0000259" key="4">
    <source>
        <dbReference type="PROSITE" id="PS50987"/>
    </source>
</evidence>
<keyword evidence="3" id="KW-0804">Transcription</keyword>
<dbReference type="PANTHER" id="PTHR33154">
    <property type="entry name" value="TRANSCRIPTIONAL REGULATOR, ARSR FAMILY"/>
    <property type="match status" value="1"/>
</dbReference>
<evidence type="ECO:0000256" key="3">
    <source>
        <dbReference type="ARBA" id="ARBA00023163"/>
    </source>
</evidence>
<dbReference type="CDD" id="cd00090">
    <property type="entry name" value="HTH_ARSR"/>
    <property type="match status" value="1"/>
</dbReference>
<dbReference type="InterPro" id="IPR051081">
    <property type="entry name" value="HTH_MetalResp_TranReg"/>
</dbReference>
<sequence length="343" mass="40526">MNPRIKFVASPVFELLAAMFRISTYDEHMKNVHDERSEELDKLKKWIEEKSAQFSAEMKKDLALFFNYESFFGLSLIRFAWENDVYSDVDDFLRKLETLPSLQLFSYFLKTGFANEKFIDLNNFNETTDYIDQSNLPDVEKWKALYLFVHKEEAKQNILRLLKFFYHCAAYDLDGFLEKQKKSIQDVKAFISEKGEDEFIKILSTKLLQPVEEMDDITLAPSVSYYEWVFSSGRDKHPFFMYGTQFFNFNRDSVPDKEQMIQAVKAFADEHRIAIIQLLSKEPLYGYELAQRLNLSSSTTSHHLATLSSFGFVHAVRRENKVYYEVQNAEIERFMKHLKDFLI</sequence>
<keyword evidence="2" id="KW-0238">DNA-binding</keyword>
<dbReference type="AlphaFoldDB" id="V6IUC5"/>
<dbReference type="InterPro" id="IPR036388">
    <property type="entry name" value="WH-like_DNA-bd_sf"/>
</dbReference>
<dbReference type="InterPro" id="IPR001845">
    <property type="entry name" value="HTH_ArsR_DNA-bd_dom"/>
</dbReference>
<dbReference type="eggNOG" id="COG0640">
    <property type="taxonomic scope" value="Bacteria"/>
</dbReference>
<dbReference type="PROSITE" id="PS50987">
    <property type="entry name" value="HTH_ARSR_2"/>
    <property type="match status" value="1"/>
</dbReference>
<comment type="caution">
    <text evidence="5">The sequence shown here is derived from an EMBL/GenBank/DDBJ whole genome shotgun (WGS) entry which is preliminary data.</text>
</comment>